<dbReference type="Proteomes" id="UP000001072">
    <property type="component" value="Unassembled WGS sequence"/>
</dbReference>
<dbReference type="AlphaFoldDB" id="F4S577"/>
<evidence type="ECO:0000313" key="1">
    <source>
        <dbReference type="EMBL" id="EGG00207.1"/>
    </source>
</evidence>
<dbReference type="KEGG" id="mlr:MELLADRAFT_112044"/>
<sequence length="271" mass="31712">MEETLRSVLMTTPDRYHHVPKHESEERYSWRNLDEVLSFIENNPDLTKHIDTPYFSSISDEEKNNARWALKNAVKNRAYYSGNDEEKKSEAFSAISWLIAFVEDKMFELRTRVAESAKKPSRWLWHPHTMVGLMRKLQYIEASDLLYHDFETHYQKWISEAHRLKTLKDSEEGGNVYSDDRRVIVYLALVMFGNHNHEVPQSPGRVKEKITHKGGIRNSDWDVPTWILVTFEACHILETDQAFEGASKKKLPVMLKTSQSEEPYTYVDSSA</sequence>
<proteinExistence type="predicted"/>
<keyword evidence="2" id="KW-1185">Reference proteome</keyword>
<accession>F4S577</accession>
<gene>
    <name evidence="1" type="ORF">MELLADRAFT_112044</name>
</gene>
<evidence type="ECO:0000313" key="2">
    <source>
        <dbReference type="Proteomes" id="UP000001072"/>
    </source>
</evidence>
<organism evidence="2">
    <name type="scientific">Melampsora larici-populina (strain 98AG31 / pathotype 3-4-7)</name>
    <name type="common">Poplar leaf rust fungus</name>
    <dbReference type="NCBI Taxonomy" id="747676"/>
    <lineage>
        <taxon>Eukaryota</taxon>
        <taxon>Fungi</taxon>
        <taxon>Dikarya</taxon>
        <taxon>Basidiomycota</taxon>
        <taxon>Pucciniomycotina</taxon>
        <taxon>Pucciniomycetes</taxon>
        <taxon>Pucciniales</taxon>
        <taxon>Melampsoraceae</taxon>
        <taxon>Melampsora</taxon>
    </lineage>
</organism>
<dbReference type="VEuPathDB" id="FungiDB:MELLADRAFT_112044"/>
<dbReference type="InParanoid" id="F4S577"/>
<dbReference type="GeneID" id="18924553"/>
<dbReference type="OrthoDB" id="10470771at2759"/>
<reference evidence="2" key="1">
    <citation type="journal article" date="2011" name="Proc. Natl. Acad. Sci. U.S.A.">
        <title>Obligate biotrophy features unraveled by the genomic analysis of rust fungi.</title>
        <authorList>
            <person name="Duplessis S."/>
            <person name="Cuomo C.A."/>
            <person name="Lin Y.-C."/>
            <person name="Aerts A."/>
            <person name="Tisserant E."/>
            <person name="Veneault-Fourrey C."/>
            <person name="Joly D.L."/>
            <person name="Hacquard S."/>
            <person name="Amselem J."/>
            <person name="Cantarel B.L."/>
            <person name="Chiu R."/>
            <person name="Coutinho P.M."/>
            <person name="Feau N."/>
            <person name="Field M."/>
            <person name="Frey P."/>
            <person name="Gelhaye E."/>
            <person name="Goldberg J."/>
            <person name="Grabherr M.G."/>
            <person name="Kodira C.D."/>
            <person name="Kohler A."/>
            <person name="Kuees U."/>
            <person name="Lindquist E.A."/>
            <person name="Lucas S.M."/>
            <person name="Mago R."/>
            <person name="Mauceli E."/>
            <person name="Morin E."/>
            <person name="Murat C."/>
            <person name="Pangilinan J.L."/>
            <person name="Park R."/>
            <person name="Pearson M."/>
            <person name="Quesneville H."/>
            <person name="Rouhier N."/>
            <person name="Sakthikumar S."/>
            <person name="Salamov A.A."/>
            <person name="Schmutz J."/>
            <person name="Selles B."/>
            <person name="Shapiro H."/>
            <person name="Tanguay P."/>
            <person name="Tuskan G.A."/>
            <person name="Henrissat B."/>
            <person name="Van de Peer Y."/>
            <person name="Rouze P."/>
            <person name="Ellis J.G."/>
            <person name="Dodds P.N."/>
            <person name="Schein J.E."/>
            <person name="Zhong S."/>
            <person name="Hamelin R.C."/>
            <person name="Grigoriev I.V."/>
            <person name="Szabo L.J."/>
            <person name="Martin F."/>
        </authorList>
    </citation>
    <scope>NUCLEOTIDE SEQUENCE [LARGE SCALE GENOMIC DNA]</scope>
    <source>
        <strain evidence="2">98AG31 / pathotype 3-4-7</strain>
    </source>
</reference>
<name>F4S577_MELLP</name>
<dbReference type="HOGENOM" id="CLU_1027048_0_0_1"/>
<dbReference type="EMBL" id="GL883150">
    <property type="protein sequence ID" value="EGG00207.1"/>
    <property type="molecule type" value="Genomic_DNA"/>
</dbReference>
<dbReference type="RefSeq" id="XP_007416610.1">
    <property type="nucleotide sequence ID" value="XM_007416548.1"/>
</dbReference>
<protein>
    <submittedName>
        <fullName evidence="1">Uncharacterized protein</fullName>
    </submittedName>
</protein>